<keyword evidence="1" id="KW-0677">Repeat</keyword>
<dbReference type="PROSITE" id="PS50302">
    <property type="entry name" value="PUM"/>
    <property type="match status" value="3"/>
</dbReference>
<evidence type="ECO:0000256" key="2">
    <source>
        <dbReference type="ARBA" id="ARBA00022845"/>
    </source>
</evidence>
<organism evidence="6 7">
    <name type="scientific">Stephania cephalantha</name>
    <dbReference type="NCBI Taxonomy" id="152367"/>
    <lineage>
        <taxon>Eukaryota</taxon>
        <taxon>Viridiplantae</taxon>
        <taxon>Streptophyta</taxon>
        <taxon>Embryophyta</taxon>
        <taxon>Tracheophyta</taxon>
        <taxon>Spermatophyta</taxon>
        <taxon>Magnoliopsida</taxon>
        <taxon>Ranunculales</taxon>
        <taxon>Menispermaceae</taxon>
        <taxon>Menispermoideae</taxon>
        <taxon>Cissampelideae</taxon>
        <taxon>Stephania</taxon>
    </lineage>
</organism>
<feature type="repeat" description="Pumilio" evidence="3">
    <location>
        <begin position="47"/>
        <end position="87"/>
    </location>
</feature>
<dbReference type="PANTHER" id="PTHR12537">
    <property type="entry name" value="RNA BINDING PROTEIN PUMILIO-RELATED"/>
    <property type="match status" value="1"/>
</dbReference>
<comment type="caution">
    <text evidence="6">The sequence shown here is derived from an EMBL/GenBank/DDBJ whole genome shotgun (WGS) entry which is preliminary data.</text>
</comment>
<evidence type="ECO:0000256" key="3">
    <source>
        <dbReference type="PROSITE-ProRule" id="PRU00317"/>
    </source>
</evidence>
<dbReference type="Gene3D" id="1.25.10.10">
    <property type="entry name" value="Leucine-rich Repeat Variant"/>
    <property type="match status" value="2"/>
</dbReference>
<evidence type="ECO:0000313" key="6">
    <source>
        <dbReference type="EMBL" id="KAK9165935.1"/>
    </source>
</evidence>
<evidence type="ECO:0000313" key="7">
    <source>
        <dbReference type="Proteomes" id="UP001419268"/>
    </source>
</evidence>
<name>A0AAP0L8G7_9MAGN</name>
<evidence type="ECO:0000256" key="1">
    <source>
        <dbReference type="ARBA" id="ARBA00022737"/>
    </source>
</evidence>
<dbReference type="Pfam" id="PF00806">
    <property type="entry name" value="PUF"/>
    <property type="match status" value="3"/>
</dbReference>
<accession>A0AAP0L8G7</accession>
<dbReference type="Proteomes" id="UP001419268">
    <property type="component" value="Unassembled WGS sequence"/>
</dbReference>
<dbReference type="AlphaFoldDB" id="A0AAP0L8G7"/>
<dbReference type="GO" id="GO:0006417">
    <property type="term" value="P:regulation of translation"/>
    <property type="evidence" value="ECO:0007669"/>
    <property type="project" value="UniProtKB-KW"/>
</dbReference>
<dbReference type="GO" id="GO:0003729">
    <property type="term" value="F:mRNA binding"/>
    <property type="evidence" value="ECO:0007669"/>
    <property type="project" value="TreeGrafter"/>
</dbReference>
<dbReference type="PANTHER" id="PTHR12537:SF13">
    <property type="entry name" value="PUMILIO HOMOLOGY DOMAIN FAMILY MEMBER 4"/>
    <property type="match status" value="1"/>
</dbReference>
<protein>
    <recommendedName>
        <fullName evidence="5">PUM-HD domain-containing protein</fullName>
    </recommendedName>
</protein>
<dbReference type="GO" id="GO:0005737">
    <property type="term" value="C:cytoplasm"/>
    <property type="evidence" value="ECO:0007669"/>
    <property type="project" value="TreeGrafter"/>
</dbReference>
<keyword evidence="4" id="KW-0472">Membrane</keyword>
<dbReference type="InterPro" id="IPR001313">
    <property type="entry name" value="Pumilio_RNA-bd_rpt"/>
</dbReference>
<dbReference type="PROSITE" id="PS50303">
    <property type="entry name" value="PUM_HD"/>
    <property type="match status" value="1"/>
</dbReference>
<feature type="domain" description="PUM-HD" evidence="5">
    <location>
        <begin position="1"/>
        <end position="113"/>
    </location>
</feature>
<evidence type="ECO:0000259" key="5">
    <source>
        <dbReference type="PROSITE" id="PS50303"/>
    </source>
</evidence>
<feature type="transmembrane region" description="Helical" evidence="4">
    <location>
        <begin position="217"/>
        <end position="243"/>
    </location>
</feature>
<dbReference type="InterPro" id="IPR016024">
    <property type="entry name" value="ARM-type_fold"/>
</dbReference>
<feature type="repeat" description="Pumilio" evidence="3">
    <location>
        <begin position="168"/>
        <end position="203"/>
    </location>
</feature>
<keyword evidence="7" id="KW-1185">Reference proteome</keyword>
<dbReference type="SUPFAM" id="SSF48371">
    <property type="entry name" value="ARM repeat"/>
    <property type="match status" value="2"/>
</dbReference>
<dbReference type="InterPro" id="IPR011989">
    <property type="entry name" value="ARM-like"/>
</dbReference>
<keyword evidence="2" id="KW-0810">Translation regulation</keyword>
<dbReference type="EMBL" id="JBBNAG010000001">
    <property type="protein sequence ID" value="KAK9165935.1"/>
    <property type="molecule type" value="Genomic_DNA"/>
</dbReference>
<keyword evidence="4" id="KW-0812">Transmembrane</keyword>
<feature type="repeat" description="Pumilio" evidence="3">
    <location>
        <begin position="11"/>
        <end position="46"/>
    </location>
</feature>
<dbReference type="InterPro" id="IPR033133">
    <property type="entry name" value="PUM-HD"/>
</dbReference>
<proteinExistence type="predicted"/>
<evidence type="ECO:0000256" key="4">
    <source>
        <dbReference type="SAM" id="Phobius"/>
    </source>
</evidence>
<dbReference type="SMART" id="SM00025">
    <property type="entry name" value="Pumilio"/>
    <property type="match status" value="3"/>
</dbReference>
<gene>
    <name evidence="6" type="ORF">Scep_001126</name>
</gene>
<reference evidence="6 7" key="1">
    <citation type="submission" date="2024-01" db="EMBL/GenBank/DDBJ databases">
        <title>Genome assemblies of Stephania.</title>
        <authorList>
            <person name="Yang L."/>
        </authorList>
    </citation>
    <scope>NUCLEOTIDE SEQUENCE [LARGE SCALE GENOMIC DNA]</scope>
    <source>
        <strain evidence="6">JXDWG</strain>
        <tissue evidence="6">Leaf</tissue>
    </source>
</reference>
<keyword evidence="4" id="KW-1133">Transmembrane helix</keyword>
<sequence>MFGYADRTTERLKGNFVALSMQKFSSNVVEKILNNASIGKVRDIINEIVEDPNVLELFEDCFGNFVIQKALTTTVKWPNNIFDAIAEVIENNYSTLDCHMYGKNVTICFTKLRNERRSSYRLANLEAPSNEIEVIFGGIKDDLIEVSMDSNGKYVVGELLSVIDVFLGVILNCEALAKDKHGCRLLQKCLECADQSRMYKLMDEIIKKASCLTRDQYGFLLSLILVSIYFFIYIYIYICMYVFNLYGLFYYEID</sequence>